<accession>A0A9E7HSE3</accession>
<dbReference type="InterPro" id="IPR001736">
    <property type="entry name" value="PLipase_D/transphosphatidylase"/>
</dbReference>
<dbReference type="GO" id="GO:0035556">
    <property type="term" value="P:intracellular signal transduction"/>
    <property type="evidence" value="ECO:0007669"/>
    <property type="project" value="InterPro"/>
</dbReference>
<dbReference type="Gene3D" id="3.30.870.10">
    <property type="entry name" value="Endonuclease Chain A"/>
    <property type="match status" value="2"/>
</dbReference>
<name>A0A9E7HSE3_9LILI</name>
<dbReference type="FunFam" id="3.30.870.10:FF:000011">
    <property type="entry name" value="Phospholipase"/>
    <property type="match status" value="1"/>
</dbReference>
<dbReference type="PIRSF" id="PIRSF009376">
    <property type="entry name" value="Phospholipase_D_euk"/>
    <property type="match status" value="1"/>
</dbReference>
<organism evidence="9 10">
    <name type="scientific">Musa troglodytarum</name>
    <name type="common">fe'i banana</name>
    <dbReference type="NCBI Taxonomy" id="320322"/>
    <lineage>
        <taxon>Eukaryota</taxon>
        <taxon>Viridiplantae</taxon>
        <taxon>Streptophyta</taxon>
        <taxon>Embryophyta</taxon>
        <taxon>Tracheophyta</taxon>
        <taxon>Spermatophyta</taxon>
        <taxon>Magnoliopsida</taxon>
        <taxon>Liliopsida</taxon>
        <taxon>Zingiberales</taxon>
        <taxon>Musaceae</taxon>
        <taxon>Musa</taxon>
    </lineage>
</organism>
<dbReference type="InterPro" id="IPR025202">
    <property type="entry name" value="PLD-like_dom"/>
</dbReference>
<dbReference type="OrthoDB" id="14911at2759"/>
<reference evidence="9" key="1">
    <citation type="submission" date="2022-05" db="EMBL/GenBank/DDBJ databases">
        <title>The Musa troglodytarum L. genome provides insights into the mechanism of non-climacteric behaviour and enrichment of carotenoids.</title>
        <authorList>
            <person name="Wang J."/>
        </authorList>
    </citation>
    <scope>NUCLEOTIDE SEQUENCE</scope>
    <source>
        <tissue evidence="9">Leaf</tissue>
    </source>
</reference>
<comment type="similarity">
    <text evidence="6">Belongs to the phospholipase D family.</text>
</comment>
<evidence type="ECO:0000256" key="4">
    <source>
        <dbReference type="ARBA" id="ARBA00022963"/>
    </source>
</evidence>
<evidence type="ECO:0000313" key="9">
    <source>
        <dbReference type="EMBL" id="URE38686.1"/>
    </source>
</evidence>
<dbReference type="InterPro" id="IPR015679">
    <property type="entry name" value="PLipase_D_fam"/>
</dbReference>
<dbReference type="GO" id="GO:0005886">
    <property type="term" value="C:plasma membrane"/>
    <property type="evidence" value="ECO:0007669"/>
    <property type="project" value="TreeGrafter"/>
</dbReference>
<evidence type="ECO:0000259" key="8">
    <source>
        <dbReference type="PROSITE" id="PS50035"/>
    </source>
</evidence>
<protein>
    <recommendedName>
        <fullName evidence="6">Phospholipase</fullName>
        <ecNumber evidence="6">3.1.4.4</ecNumber>
    </recommendedName>
</protein>
<dbReference type="EC" id="3.1.4.4" evidence="6"/>
<proteinExistence type="inferred from homology"/>
<dbReference type="PANTHER" id="PTHR18896:SF76">
    <property type="entry name" value="PHOSPHOLIPASE"/>
    <property type="match status" value="1"/>
</dbReference>
<feature type="region of interest" description="Disordered" evidence="7">
    <location>
        <begin position="120"/>
        <end position="139"/>
    </location>
</feature>
<gene>
    <name evidence="9" type="ORF">MUK42_07434</name>
</gene>
<evidence type="ECO:0000256" key="1">
    <source>
        <dbReference type="ARBA" id="ARBA00000798"/>
    </source>
</evidence>
<evidence type="ECO:0000256" key="2">
    <source>
        <dbReference type="ARBA" id="ARBA00022737"/>
    </source>
</evidence>
<dbReference type="Pfam" id="PF00614">
    <property type="entry name" value="PLDc"/>
    <property type="match status" value="1"/>
</dbReference>
<dbReference type="PANTHER" id="PTHR18896">
    <property type="entry name" value="PHOSPHOLIPASE D"/>
    <property type="match status" value="1"/>
</dbReference>
<dbReference type="GO" id="GO:0004630">
    <property type="term" value="F:phospholipase D activity"/>
    <property type="evidence" value="ECO:0007669"/>
    <property type="project" value="UniProtKB-UniRule"/>
</dbReference>
<dbReference type="PROSITE" id="PS50035">
    <property type="entry name" value="PLD"/>
    <property type="match status" value="2"/>
</dbReference>
<evidence type="ECO:0000313" key="10">
    <source>
        <dbReference type="Proteomes" id="UP001055439"/>
    </source>
</evidence>
<evidence type="ECO:0000256" key="3">
    <source>
        <dbReference type="ARBA" id="ARBA00022801"/>
    </source>
</evidence>
<dbReference type="CDD" id="cd09138">
    <property type="entry name" value="PLDc_vPLD1_2_yPLD_like_1"/>
    <property type="match status" value="1"/>
</dbReference>
<feature type="domain" description="PLD phosphodiesterase" evidence="8">
    <location>
        <begin position="410"/>
        <end position="437"/>
    </location>
</feature>
<keyword evidence="2" id="KW-0677">Repeat</keyword>
<evidence type="ECO:0000256" key="7">
    <source>
        <dbReference type="SAM" id="MobiDB-lite"/>
    </source>
</evidence>
<keyword evidence="10" id="KW-1185">Reference proteome</keyword>
<dbReference type="AlphaFoldDB" id="A0A9E7HSE3"/>
<dbReference type="GO" id="GO:0006654">
    <property type="term" value="P:phosphatidic acid biosynthetic process"/>
    <property type="evidence" value="ECO:0007669"/>
    <property type="project" value="InterPro"/>
</dbReference>
<dbReference type="Proteomes" id="UP001055439">
    <property type="component" value="Chromosome 8"/>
</dbReference>
<sequence length="1040" mass="119309">MSDYRFMSEDGHCYVRLPSAPAITERQQWIFDELPTAKIVAASRPDAGDITPLLLSYTIEFQYKQFRWHLLKKASQVLYLHLALKKRAFLEELHDKQEQVKEWLHNLGLGENIPTVQDDDEADDVSVPLPHEDNSSVKSRNIPSSAALPIIRPSLGGQQLISDKAKLAMQGYLDHFFSNLDIVNSQEVWAVLKPGFLALLENPFDTKILDIIVFDVLPYSNGNDDGQILLAQETKERNPLCFGFQVFGGSRTTKLRIRNNTKIKEWVAAINDAGLRSPEGWCYPHRFGSFAPPRGLTEDETYVQWFVDGQAAFEAIASSIEQAKSEIYITDWWLCPELHLRRPFSLHGFSRLDAMLEAKAKQGVQIYILLYKEVPLALKINSVYSKRILLNIHENIKVLRYPDHLSTGIYLWSHHEKIVTIDNQISFIGGLDLCFGRYDNFEHKVGDMPPLIWPGKDYYNPRESEPNSWEDTMKDELDRGKYPRMPWHDVQCALWGPPCHDVARHFVQRWNYAKRSKAPNEKTIPLLIPQHHMVIPHYMGSREMNHQNDEQNAIPEDVEKHTFSRSCQDIPLLLPHEPDGTATTNSDKVHGLDRICGLSEHPNKNSQSQPVSLIKTKIEHSVQDMQMKGFIDDYSYPRTQREQDCNMFTQPPIQNADWWETHERSSQVVSTDESRQVGPRTPCRCQVIRSVSQWSAGTSQTEESIHKAYVHLIDKAEYFLYIENQFFISGLSGDDTIRNRVLEALYQRIIRAEKEKKCFRVIIVLPLLPGFQGGIDDGGSASVRAIMHWQYRTICRGSKSILQKLLDTIGPRAHDFISFYGLRTYGRLFDGGPLVTNQVYVHSKLMIIDDREVLIGSANINDRSLLGSRDSEIGILIEDKEYVDSFMNGKPWKAGKFSLSLRLSLWLEHLGLHAGEISKIRDPINNAAYKDIWMATAETNTIIYQEVFSCVPNDLIHCGATFRESTNYFKEKFGYTTTDLGISPEKKDPEHKEHKGTDPIQRLESVRGHLVSFPLQFMCSEDLRPVFSQGEFYVWPLVFL</sequence>
<dbReference type="GO" id="GO:0009395">
    <property type="term" value="P:phospholipid catabolic process"/>
    <property type="evidence" value="ECO:0007669"/>
    <property type="project" value="TreeGrafter"/>
</dbReference>
<keyword evidence="4 6" id="KW-0442">Lipid degradation</keyword>
<dbReference type="EMBL" id="CP097510">
    <property type="protein sequence ID" value="URE38686.1"/>
    <property type="molecule type" value="Genomic_DNA"/>
</dbReference>
<dbReference type="InterPro" id="IPR016555">
    <property type="entry name" value="PLipase_D_euk"/>
</dbReference>
<feature type="domain" description="PLD phosphodiesterase" evidence="8">
    <location>
        <begin position="837"/>
        <end position="864"/>
    </location>
</feature>
<dbReference type="Pfam" id="PF13091">
    <property type="entry name" value="PLDc_2"/>
    <property type="match status" value="1"/>
</dbReference>
<evidence type="ECO:0000256" key="5">
    <source>
        <dbReference type="ARBA" id="ARBA00023098"/>
    </source>
</evidence>
<keyword evidence="3 6" id="KW-0378">Hydrolase</keyword>
<keyword evidence="5" id="KW-0443">Lipid metabolism</keyword>
<evidence type="ECO:0000256" key="6">
    <source>
        <dbReference type="PIRNR" id="PIRNR009376"/>
    </source>
</evidence>
<dbReference type="SUPFAM" id="SSF50729">
    <property type="entry name" value="PH domain-like"/>
    <property type="match status" value="1"/>
</dbReference>
<dbReference type="SMART" id="SM00155">
    <property type="entry name" value="PLDc"/>
    <property type="match status" value="2"/>
</dbReference>
<comment type="catalytic activity">
    <reaction evidence="1 6">
        <text>a 1,2-diacyl-sn-glycero-3-phosphocholine + H2O = a 1,2-diacyl-sn-glycero-3-phosphate + choline + H(+)</text>
        <dbReference type="Rhea" id="RHEA:14445"/>
        <dbReference type="ChEBI" id="CHEBI:15354"/>
        <dbReference type="ChEBI" id="CHEBI:15377"/>
        <dbReference type="ChEBI" id="CHEBI:15378"/>
        <dbReference type="ChEBI" id="CHEBI:57643"/>
        <dbReference type="ChEBI" id="CHEBI:58608"/>
        <dbReference type="EC" id="3.1.4.4"/>
    </reaction>
</comment>
<dbReference type="SUPFAM" id="SSF56024">
    <property type="entry name" value="Phospholipase D/nuclease"/>
    <property type="match status" value="2"/>
</dbReference>
<dbReference type="CDD" id="cd09141">
    <property type="entry name" value="PLDc_vPLD1_2_yPLD_like_2"/>
    <property type="match status" value="1"/>
</dbReference>